<dbReference type="STRING" id="1325735.A0A428T8C5"/>
<gene>
    <name evidence="4" type="ORF">CEP52_010460</name>
</gene>
<proteinExistence type="inferred from homology"/>
<evidence type="ECO:0000256" key="1">
    <source>
        <dbReference type="ARBA" id="ARBA00009520"/>
    </source>
</evidence>
<keyword evidence="5" id="KW-1185">Reference proteome</keyword>
<dbReference type="AlphaFoldDB" id="A0A428T8C5"/>
<dbReference type="PANTHER" id="PTHR33657">
    <property type="entry name" value="DOMAIN PROTEIN, PUTATIVE (AFU_ORTHOLOGUE AFUA_5G00600)-RELATED"/>
    <property type="match status" value="1"/>
</dbReference>
<accession>A0A428T8C5</accession>
<dbReference type="EMBL" id="NKCK01000117">
    <property type="protein sequence ID" value="RSL98252.1"/>
    <property type="molecule type" value="Genomic_DNA"/>
</dbReference>
<evidence type="ECO:0000313" key="4">
    <source>
        <dbReference type="EMBL" id="RSL98252.1"/>
    </source>
</evidence>
<dbReference type="InterPro" id="IPR008701">
    <property type="entry name" value="NPP1"/>
</dbReference>
<protein>
    <submittedName>
        <fullName evidence="4">Uncharacterized protein</fullName>
    </submittedName>
</protein>
<name>A0A428T8C5_9HYPO</name>
<dbReference type="Proteomes" id="UP000287144">
    <property type="component" value="Unassembled WGS sequence"/>
</dbReference>
<evidence type="ECO:0000256" key="2">
    <source>
        <dbReference type="ARBA" id="ARBA00023026"/>
    </source>
</evidence>
<dbReference type="PIRSF" id="PIRSF029958">
    <property type="entry name" value="Necrosis-inducing_protein"/>
    <property type="match status" value="1"/>
</dbReference>
<dbReference type="Pfam" id="PF05630">
    <property type="entry name" value="NPP1"/>
    <property type="match status" value="1"/>
</dbReference>
<reference evidence="4 5" key="1">
    <citation type="submission" date="2017-06" db="EMBL/GenBank/DDBJ databases">
        <title>Comparative genomic analysis of Ambrosia Fusariam Clade fungi.</title>
        <authorList>
            <person name="Stajich J.E."/>
            <person name="Carrillo J."/>
            <person name="Kijimoto T."/>
            <person name="Eskalen A."/>
            <person name="O'Donnell K."/>
            <person name="Kasson M."/>
        </authorList>
    </citation>
    <scope>NUCLEOTIDE SEQUENCE [LARGE SCALE GENOMIC DNA]</scope>
    <source>
        <strain evidence="4 5">NRRL62579</strain>
    </source>
</reference>
<evidence type="ECO:0000313" key="5">
    <source>
        <dbReference type="Proteomes" id="UP000287144"/>
    </source>
</evidence>
<sequence length="269" mass="29896">MRSTTLLSVLAFFGMASATPLDGDKLQARAIVPHDSIGPVLPKTQGGKIGDAMERFQPFLHIAHGCQPYTASNEKGDISFGSGGLQDSGNPSAGCRDKNKGQTYVRAAWHKGKFGVMYAWYFPKDQPNAGNVVGGHRHDWENVVVWLDNPDNVNPRIVGFAASGHGDYSRTTNPIREGDKVKVEYFTQLGLNHALQMSNTRGDTHWLLQWESMDARSRNALQDANFGKANVPFKNGNFVNNLDKAFYLSLVREGALDLFREWLLSREWL</sequence>
<feature type="chain" id="PRO_5019112384" evidence="3">
    <location>
        <begin position="19"/>
        <end position="269"/>
    </location>
</feature>
<comment type="caution">
    <text evidence="4">The sequence shown here is derived from an EMBL/GenBank/DDBJ whole genome shotgun (WGS) entry which is preliminary data.</text>
</comment>
<comment type="similarity">
    <text evidence="1">Belongs to the Necrosis inducing protein (NPP1) family.</text>
</comment>
<dbReference type="PANTHER" id="PTHR33657:SF8">
    <property type="entry name" value="DOMAIN PROTEIN, PUTATIVE (AFU_ORTHOLOGUE AFUA_5G00600)-RELATED"/>
    <property type="match status" value="1"/>
</dbReference>
<keyword evidence="3" id="KW-0732">Signal</keyword>
<feature type="signal peptide" evidence="3">
    <location>
        <begin position="1"/>
        <end position="18"/>
    </location>
</feature>
<organism evidence="4 5">
    <name type="scientific">Fusarium oligoseptatum</name>
    <dbReference type="NCBI Taxonomy" id="2604345"/>
    <lineage>
        <taxon>Eukaryota</taxon>
        <taxon>Fungi</taxon>
        <taxon>Dikarya</taxon>
        <taxon>Ascomycota</taxon>
        <taxon>Pezizomycotina</taxon>
        <taxon>Sordariomycetes</taxon>
        <taxon>Hypocreomycetidae</taxon>
        <taxon>Hypocreales</taxon>
        <taxon>Nectriaceae</taxon>
        <taxon>Fusarium</taxon>
        <taxon>Fusarium solani species complex</taxon>
    </lineage>
</organism>
<keyword evidence="2" id="KW-0843">Virulence</keyword>
<evidence type="ECO:0000256" key="3">
    <source>
        <dbReference type="SAM" id="SignalP"/>
    </source>
</evidence>